<organism evidence="2 3">
    <name type="scientific">Necator americanus</name>
    <name type="common">Human hookworm</name>
    <dbReference type="NCBI Taxonomy" id="51031"/>
    <lineage>
        <taxon>Eukaryota</taxon>
        <taxon>Metazoa</taxon>
        <taxon>Ecdysozoa</taxon>
        <taxon>Nematoda</taxon>
        <taxon>Chromadorea</taxon>
        <taxon>Rhabditida</taxon>
        <taxon>Rhabditina</taxon>
        <taxon>Rhabditomorpha</taxon>
        <taxon>Strongyloidea</taxon>
        <taxon>Ancylostomatidae</taxon>
        <taxon>Bunostominae</taxon>
        <taxon>Necator</taxon>
    </lineage>
</organism>
<dbReference type="InterPro" id="IPR043128">
    <property type="entry name" value="Rev_trsase/Diguanyl_cyclase"/>
</dbReference>
<keyword evidence="3" id="KW-1185">Reference proteome</keyword>
<sequence length="149" mass="16896">MKPAPGIFQQCMDAVIAGIDGTAAYLDDMLVTGRIIGEHSARLEAVFKRIQDYGFRVRIDNCAFLQTEITYLKFVINAQGRHPDPEKIKAIQKMPAPKDVSQLRSFLGLINFYENFVKDLHNLRPSLDTYEKGCCLHTDTGVPVFFRQD</sequence>
<dbReference type="EMBL" id="JAVFWL010000006">
    <property type="protein sequence ID" value="KAK6761340.1"/>
    <property type="molecule type" value="Genomic_DNA"/>
</dbReference>
<dbReference type="Gene3D" id="3.30.70.270">
    <property type="match status" value="2"/>
</dbReference>
<dbReference type="InterPro" id="IPR000477">
    <property type="entry name" value="RT_dom"/>
</dbReference>
<dbReference type="InterPro" id="IPR043502">
    <property type="entry name" value="DNA/RNA_pol_sf"/>
</dbReference>
<dbReference type="PANTHER" id="PTHR37984">
    <property type="entry name" value="PROTEIN CBG26694"/>
    <property type="match status" value="1"/>
</dbReference>
<evidence type="ECO:0000313" key="2">
    <source>
        <dbReference type="EMBL" id="KAK6761340.1"/>
    </source>
</evidence>
<comment type="caution">
    <text evidence="2">The sequence shown here is derived from an EMBL/GenBank/DDBJ whole genome shotgun (WGS) entry which is preliminary data.</text>
</comment>
<evidence type="ECO:0000259" key="1">
    <source>
        <dbReference type="Pfam" id="PF00078"/>
    </source>
</evidence>
<evidence type="ECO:0000313" key="3">
    <source>
        <dbReference type="Proteomes" id="UP001303046"/>
    </source>
</evidence>
<protein>
    <recommendedName>
        <fullName evidence="1">Reverse transcriptase domain-containing protein</fullName>
    </recommendedName>
</protein>
<proteinExistence type="predicted"/>
<name>A0ABR1EG69_NECAM</name>
<dbReference type="SUPFAM" id="SSF56672">
    <property type="entry name" value="DNA/RNA polymerases"/>
    <property type="match status" value="1"/>
</dbReference>
<dbReference type="Proteomes" id="UP001303046">
    <property type="component" value="Unassembled WGS sequence"/>
</dbReference>
<dbReference type="PANTHER" id="PTHR37984:SF5">
    <property type="entry name" value="PROTEIN NYNRIN-LIKE"/>
    <property type="match status" value="1"/>
</dbReference>
<dbReference type="InterPro" id="IPR050951">
    <property type="entry name" value="Retrovirus_Pol_polyprotein"/>
</dbReference>
<accession>A0ABR1EG69</accession>
<reference evidence="2 3" key="1">
    <citation type="submission" date="2023-08" db="EMBL/GenBank/DDBJ databases">
        <title>A Necator americanus chromosomal reference genome.</title>
        <authorList>
            <person name="Ilik V."/>
            <person name="Petrzelkova K.J."/>
            <person name="Pardy F."/>
            <person name="Fuh T."/>
            <person name="Niatou-Singa F.S."/>
            <person name="Gouil Q."/>
            <person name="Baker L."/>
            <person name="Ritchie M.E."/>
            <person name="Jex A.R."/>
            <person name="Gazzola D."/>
            <person name="Li H."/>
            <person name="Toshio Fujiwara R."/>
            <person name="Zhan B."/>
            <person name="Aroian R.V."/>
            <person name="Pafco B."/>
            <person name="Schwarz E.M."/>
        </authorList>
    </citation>
    <scope>NUCLEOTIDE SEQUENCE [LARGE SCALE GENOMIC DNA]</scope>
    <source>
        <strain evidence="2 3">Aroian</strain>
        <tissue evidence="2">Whole animal</tissue>
    </source>
</reference>
<gene>
    <name evidence="2" type="primary">Necator_chrX.g22577</name>
    <name evidence="2" type="ORF">RB195_022414</name>
</gene>
<feature type="domain" description="Reverse transcriptase" evidence="1">
    <location>
        <begin position="2"/>
        <end position="74"/>
    </location>
</feature>
<dbReference type="Pfam" id="PF00078">
    <property type="entry name" value="RVT_1"/>
    <property type="match status" value="1"/>
</dbReference>